<feature type="transmembrane region" description="Helical" evidence="5">
    <location>
        <begin position="228"/>
        <end position="250"/>
    </location>
</feature>
<gene>
    <name evidence="6" type="ORF">ASPZODRAFT_96297</name>
</gene>
<reference evidence="7" key="1">
    <citation type="journal article" date="2017" name="Genome Biol.">
        <title>Comparative genomics reveals high biological diversity and specific adaptations in the industrially and medically important fungal genus Aspergillus.</title>
        <authorList>
            <person name="de Vries R.P."/>
            <person name="Riley R."/>
            <person name="Wiebenga A."/>
            <person name="Aguilar-Osorio G."/>
            <person name="Amillis S."/>
            <person name="Uchima C.A."/>
            <person name="Anderluh G."/>
            <person name="Asadollahi M."/>
            <person name="Askin M."/>
            <person name="Barry K."/>
            <person name="Battaglia E."/>
            <person name="Bayram O."/>
            <person name="Benocci T."/>
            <person name="Braus-Stromeyer S.A."/>
            <person name="Caldana C."/>
            <person name="Canovas D."/>
            <person name="Cerqueira G.C."/>
            <person name="Chen F."/>
            <person name="Chen W."/>
            <person name="Choi C."/>
            <person name="Clum A."/>
            <person name="Dos Santos R.A."/>
            <person name="Damasio A.R."/>
            <person name="Diallinas G."/>
            <person name="Emri T."/>
            <person name="Fekete E."/>
            <person name="Flipphi M."/>
            <person name="Freyberg S."/>
            <person name="Gallo A."/>
            <person name="Gournas C."/>
            <person name="Habgood R."/>
            <person name="Hainaut M."/>
            <person name="Harispe M.L."/>
            <person name="Henrissat B."/>
            <person name="Hilden K.S."/>
            <person name="Hope R."/>
            <person name="Hossain A."/>
            <person name="Karabika E."/>
            <person name="Karaffa L."/>
            <person name="Karanyi Z."/>
            <person name="Krasevec N."/>
            <person name="Kuo A."/>
            <person name="Kusch H."/>
            <person name="LaButti K."/>
            <person name="Lagendijk E.L."/>
            <person name="Lapidus A."/>
            <person name="Levasseur A."/>
            <person name="Lindquist E."/>
            <person name="Lipzen A."/>
            <person name="Logrieco A.F."/>
            <person name="MacCabe A."/>
            <person name="Maekelae M.R."/>
            <person name="Malavazi I."/>
            <person name="Melin P."/>
            <person name="Meyer V."/>
            <person name="Mielnichuk N."/>
            <person name="Miskei M."/>
            <person name="Molnar A.P."/>
            <person name="Mule G."/>
            <person name="Ngan C.Y."/>
            <person name="Orejas M."/>
            <person name="Orosz E."/>
            <person name="Ouedraogo J.P."/>
            <person name="Overkamp K.M."/>
            <person name="Park H.-S."/>
            <person name="Perrone G."/>
            <person name="Piumi F."/>
            <person name="Punt P.J."/>
            <person name="Ram A.F."/>
            <person name="Ramon A."/>
            <person name="Rauscher S."/>
            <person name="Record E."/>
            <person name="Riano-Pachon D.M."/>
            <person name="Robert V."/>
            <person name="Roehrig J."/>
            <person name="Ruller R."/>
            <person name="Salamov A."/>
            <person name="Salih N.S."/>
            <person name="Samson R.A."/>
            <person name="Sandor E."/>
            <person name="Sanguinetti M."/>
            <person name="Schuetze T."/>
            <person name="Sepcic K."/>
            <person name="Shelest E."/>
            <person name="Sherlock G."/>
            <person name="Sophianopoulou V."/>
            <person name="Squina F.M."/>
            <person name="Sun H."/>
            <person name="Susca A."/>
            <person name="Todd R.B."/>
            <person name="Tsang A."/>
            <person name="Unkles S.E."/>
            <person name="van de Wiele N."/>
            <person name="van Rossen-Uffink D."/>
            <person name="Oliveira J.V."/>
            <person name="Vesth T.C."/>
            <person name="Visser J."/>
            <person name="Yu J.-H."/>
            <person name="Zhou M."/>
            <person name="Andersen M.R."/>
            <person name="Archer D.B."/>
            <person name="Baker S.E."/>
            <person name="Benoit I."/>
            <person name="Brakhage A.A."/>
            <person name="Braus G.H."/>
            <person name="Fischer R."/>
            <person name="Frisvad J.C."/>
            <person name="Goldman G.H."/>
            <person name="Houbraken J."/>
            <person name="Oakley B."/>
            <person name="Pocsi I."/>
            <person name="Scazzocchio C."/>
            <person name="Seiboth B."/>
            <person name="vanKuyk P.A."/>
            <person name="Wortman J."/>
            <person name="Dyer P.S."/>
            <person name="Grigoriev I.V."/>
        </authorList>
    </citation>
    <scope>NUCLEOTIDE SEQUENCE [LARGE SCALE GENOMIC DNA]</scope>
    <source>
        <strain evidence="7">CBS 506.65</strain>
    </source>
</reference>
<evidence type="ECO:0008006" key="8">
    <source>
        <dbReference type="Google" id="ProtNLM"/>
    </source>
</evidence>
<dbReference type="AlphaFoldDB" id="A0A1L9SJS0"/>
<comment type="subcellular location">
    <subcellularLocation>
        <location evidence="1">Membrane</location>
        <topology evidence="1">Multi-pass membrane protein</topology>
    </subcellularLocation>
</comment>
<dbReference type="RefSeq" id="XP_022581853.1">
    <property type="nucleotide sequence ID" value="XM_022730527.1"/>
</dbReference>
<evidence type="ECO:0000313" key="6">
    <source>
        <dbReference type="EMBL" id="OJJ47343.1"/>
    </source>
</evidence>
<dbReference type="GeneID" id="34616991"/>
<feature type="transmembrane region" description="Helical" evidence="5">
    <location>
        <begin position="43"/>
        <end position="61"/>
    </location>
</feature>
<keyword evidence="2 5" id="KW-0812">Transmembrane</keyword>
<keyword evidence="4 5" id="KW-0472">Membrane</keyword>
<accession>A0A1L9SJS0</accession>
<dbReference type="Proteomes" id="UP000184188">
    <property type="component" value="Unassembled WGS sequence"/>
</dbReference>
<evidence type="ECO:0000256" key="1">
    <source>
        <dbReference type="ARBA" id="ARBA00004141"/>
    </source>
</evidence>
<keyword evidence="7" id="KW-1185">Reference proteome</keyword>
<evidence type="ECO:0000256" key="3">
    <source>
        <dbReference type="ARBA" id="ARBA00022989"/>
    </source>
</evidence>
<evidence type="ECO:0000256" key="5">
    <source>
        <dbReference type="SAM" id="Phobius"/>
    </source>
</evidence>
<keyword evidence="3 5" id="KW-1133">Transmembrane helix</keyword>
<protein>
    <recommendedName>
        <fullName evidence="8">RTA1 domain protein</fullName>
    </recommendedName>
</protein>
<dbReference type="PANTHER" id="PTHR31465">
    <property type="entry name" value="PROTEIN RTA1-RELATED"/>
    <property type="match status" value="1"/>
</dbReference>
<dbReference type="PANTHER" id="PTHR31465:SF1">
    <property type="entry name" value="PROTEIN RTA1-RELATED"/>
    <property type="match status" value="1"/>
</dbReference>
<feature type="transmembrane region" description="Helical" evidence="5">
    <location>
        <begin position="12"/>
        <end position="31"/>
    </location>
</feature>
<dbReference type="InterPro" id="IPR007568">
    <property type="entry name" value="RTA1"/>
</dbReference>
<evidence type="ECO:0000256" key="2">
    <source>
        <dbReference type="ARBA" id="ARBA00022692"/>
    </source>
</evidence>
<name>A0A1L9SJS0_9EURO</name>
<dbReference type="OrthoDB" id="3358017at2759"/>
<evidence type="ECO:0000313" key="7">
    <source>
        <dbReference type="Proteomes" id="UP000184188"/>
    </source>
</evidence>
<feature type="transmembrane region" description="Helical" evidence="5">
    <location>
        <begin position="150"/>
        <end position="172"/>
    </location>
</feature>
<sequence length="287" mass="32011">MACDLYPYTPSMAMAAIAVVLFSGLTAVHSFRMITTRTWDSIFFVLGGLCELGGFASRLVSSEDVCNVAAYRAQSVLLLLGPSLFMFSVNLTQTEFARALDAGRFCWLPFPAQRWGYLGVNSALLVAQAMGGILTVTATEVSTIAAATKLTVAIYVIQMVFWLFTLAENIAMTFRLGRHPTEASKTVTFNWKLYKNLFGLAVSIIATGRNLMRMTMAGNVAFLVDNEWALYAFDGFQMVVVLGAWTIFYLPEKCTFKASPNGRQSYVRLERTRQQRQERTFYENDMA</sequence>
<feature type="transmembrane region" description="Helical" evidence="5">
    <location>
        <begin position="73"/>
        <end position="94"/>
    </location>
</feature>
<dbReference type="GO" id="GO:0016020">
    <property type="term" value="C:membrane"/>
    <property type="evidence" value="ECO:0007669"/>
    <property type="project" value="UniProtKB-SubCell"/>
</dbReference>
<feature type="transmembrane region" description="Helical" evidence="5">
    <location>
        <begin position="193"/>
        <end position="212"/>
    </location>
</feature>
<feature type="transmembrane region" description="Helical" evidence="5">
    <location>
        <begin position="115"/>
        <end position="138"/>
    </location>
</feature>
<proteinExistence type="predicted"/>
<organism evidence="6 7">
    <name type="scientific">Penicilliopsis zonata CBS 506.65</name>
    <dbReference type="NCBI Taxonomy" id="1073090"/>
    <lineage>
        <taxon>Eukaryota</taxon>
        <taxon>Fungi</taxon>
        <taxon>Dikarya</taxon>
        <taxon>Ascomycota</taxon>
        <taxon>Pezizomycotina</taxon>
        <taxon>Eurotiomycetes</taxon>
        <taxon>Eurotiomycetidae</taxon>
        <taxon>Eurotiales</taxon>
        <taxon>Aspergillaceae</taxon>
        <taxon>Penicilliopsis</taxon>
    </lineage>
</organism>
<dbReference type="VEuPathDB" id="FungiDB:ASPZODRAFT_96297"/>
<evidence type="ECO:0000256" key="4">
    <source>
        <dbReference type="ARBA" id="ARBA00023136"/>
    </source>
</evidence>
<dbReference type="EMBL" id="KV878341">
    <property type="protein sequence ID" value="OJJ47343.1"/>
    <property type="molecule type" value="Genomic_DNA"/>
</dbReference>
<dbReference type="Pfam" id="PF04479">
    <property type="entry name" value="RTA1"/>
    <property type="match status" value="1"/>
</dbReference>